<evidence type="ECO:0000256" key="1">
    <source>
        <dbReference type="SAM" id="MobiDB-lite"/>
    </source>
</evidence>
<evidence type="ECO:0000313" key="2">
    <source>
        <dbReference type="EMBL" id="CAH2322879.1"/>
    </source>
</evidence>
<organism evidence="2 3">
    <name type="scientific">Pelobates cultripes</name>
    <name type="common">Western spadefoot toad</name>
    <dbReference type="NCBI Taxonomy" id="61616"/>
    <lineage>
        <taxon>Eukaryota</taxon>
        <taxon>Metazoa</taxon>
        <taxon>Chordata</taxon>
        <taxon>Craniata</taxon>
        <taxon>Vertebrata</taxon>
        <taxon>Euteleostomi</taxon>
        <taxon>Amphibia</taxon>
        <taxon>Batrachia</taxon>
        <taxon>Anura</taxon>
        <taxon>Pelobatoidea</taxon>
        <taxon>Pelobatidae</taxon>
        <taxon>Pelobates</taxon>
    </lineage>
</organism>
<evidence type="ECO:0000313" key="3">
    <source>
        <dbReference type="Proteomes" id="UP001295444"/>
    </source>
</evidence>
<gene>
    <name evidence="2" type="ORF">PECUL_23A042575</name>
</gene>
<feature type="region of interest" description="Disordered" evidence="1">
    <location>
        <begin position="36"/>
        <end position="59"/>
    </location>
</feature>
<dbReference type="EMBL" id="OW240922">
    <property type="protein sequence ID" value="CAH2322879.1"/>
    <property type="molecule type" value="Genomic_DNA"/>
</dbReference>
<accession>A0AAD1TBJ4</accession>
<sequence>MDLFGLAPPSLMNDEHERTRLRTAAANGAVMTKLEMTTSGDDGKPEMTYRNKPQRATML</sequence>
<reference evidence="2" key="1">
    <citation type="submission" date="2022-03" db="EMBL/GenBank/DDBJ databases">
        <authorList>
            <person name="Alioto T."/>
            <person name="Alioto T."/>
            <person name="Gomez Garrido J."/>
        </authorList>
    </citation>
    <scope>NUCLEOTIDE SEQUENCE</scope>
</reference>
<proteinExistence type="predicted"/>
<dbReference type="AlphaFoldDB" id="A0AAD1TBJ4"/>
<protein>
    <submittedName>
        <fullName evidence="2">Uncharacterized protein</fullName>
    </submittedName>
</protein>
<keyword evidence="3" id="KW-1185">Reference proteome</keyword>
<name>A0AAD1TBJ4_PELCU</name>
<dbReference type="Proteomes" id="UP001295444">
    <property type="component" value="Chromosome 11"/>
</dbReference>